<dbReference type="Pfam" id="PF00881">
    <property type="entry name" value="Nitroreductase"/>
    <property type="match status" value="1"/>
</dbReference>
<evidence type="ECO:0000256" key="2">
    <source>
        <dbReference type="ARBA" id="ARBA00022630"/>
    </source>
</evidence>
<feature type="binding site" description="in other chain" evidence="8">
    <location>
        <begin position="10"/>
        <end position="12"/>
    </location>
    <ligand>
        <name>FMN</name>
        <dbReference type="ChEBI" id="CHEBI:58210"/>
        <note>ligand shared between dimeric partners</note>
    </ligand>
</feature>
<name>A0A2N8RK83_STUST</name>
<gene>
    <name evidence="10" type="ORF">CXK99_01685</name>
</gene>
<reference evidence="10 11" key="1">
    <citation type="submission" date="2018-01" db="EMBL/GenBank/DDBJ databases">
        <title>Denitrification phenotypes of diverse strains of Pseudomonas stutzeri.</title>
        <authorList>
            <person name="Milligan D.A."/>
            <person name="Bergaust L."/>
            <person name="Bakken L.R."/>
            <person name="Frostegard A."/>
        </authorList>
    </citation>
    <scope>NUCLEOTIDE SEQUENCE [LARGE SCALE GENOMIC DNA]</scope>
    <source>
        <strain evidence="10 11">CCUG 44592</strain>
    </source>
</reference>
<dbReference type="EMBL" id="POUM01000001">
    <property type="protein sequence ID" value="PNF61468.1"/>
    <property type="molecule type" value="Genomic_DNA"/>
</dbReference>
<dbReference type="RefSeq" id="WP_102819585.1">
    <property type="nucleotide sequence ID" value="NZ_JAMOHR010000001.1"/>
</dbReference>
<keyword evidence="4 7" id="KW-0521">NADP</keyword>
<dbReference type="Gene3D" id="3.40.109.10">
    <property type="entry name" value="NADH Oxidase"/>
    <property type="match status" value="1"/>
</dbReference>
<evidence type="ECO:0000259" key="9">
    <source>
        <dbReference type="Pfam" id="PF00881"/>
    </source>
</evidence>
<organism evidence="10 11">
    <name type="scientific">Stutzerimonas stutzeri</name>
    <name type="common">Pseudomonas stutzeri</name>
    <dbReference type="NCBI Taxonomy" id="316"/>
    <lineage>
        <taxon>Bacteria</taxon>
        <taxon>Pseudomonadati</taxon>
        <taxon>Pseudomonadota</taxon>
        <taxon>Gammaproteobacteria</taxon>
        <taxon>Pseudomonadales</taxon>
        <taxon>Pseudomonadaceae</taxon>
        <taxon>Stutzerimonas</taxon>
    </lineage>
</organism>
<keyword evidence="5 7" id="KW-0560">Oxidoreductase</keyword>
<comment type="cofactor">
    <cofactor evidence="8">
        <name>FMN</name>
        <dbReference type="ChEBI" id="CHEBI:58210"/>
    </cofactor>
    <text evidence="8">Binds 1 FMN per subunit.</text>
</comment>
<evidence type="ECO:0000256" key="8">
    <source>
        <dbReference type="PIRSR" id="PIRSR000232-1"/>
    </source>
</evidence>
<dbReference type="InterPro" id="IPR026021">
    <property type="entry name" value="YdjA-like"/>
</dbReference>
<dbReference type="EC" id="1.-.-.-" evidence="7"/>
<feature type="binding site" evidence="8">
    <location>
        <position position="35"/>
    </location>
    <ligand>
        <name>FMN</name>
        <dbReference type="ChEBI" id="CHEBI:58210"/>
        <note>ligand shared between dimeric partners</note>
    </ligand>
</feature>
<dbReference type="Proteomes" id="UP000236003">
    <property type="component" value="Unassembled WGS sequence"/>
</dbReference>
<evidence type="ECO:0000256" key="1">
    <source>
        <dbReference type="ARBA" id="ARBA00007118"/>
    </source>
</evidence>
<evidence type="ECO:0000256" key="5">
    <source>
        <dbReference type="ARBA" id="ARBA00023002"/>
    </source>
</evidence>
<keyword evidence="6 7" id="KW-0520">NAD</keyword>
<feature type="domain" description="Nitroreductase" evidence="9">
    <location>
        <begin position="18"/>
        <end position="163"/>
    </location>
</feature>
<dbReference type="InterPro" id="IPR052530">
    <property type="entry name" value="NAD(P)H_nitroreductase"/>
</dbReference>
<evidence type="ECO:0000256" key="4">
    <source>
        <dbReference type="ARBA" id="ARBA00022857"/>
    </source>
</evidence>
<accession>A0A2N8RK83</accession>
<dbReference type="CDD" id="cd02135">
    <property type="entry name" value="YdjA-like"/>
    <property type="match status" value="1"/>
</dbReference>
<proteinExistence type="inferred from homology"/>
<keyword evidence="3 7" id="KW-0288">FMN</keyword>
<dbReference type="PANTHER" id="PTHR43821:SF1">
    <property type="entry name" value="NAD(P)H NITROREDUCTASE YDJA-RELATED"/>
    <property type="match status" value="1"/>
</dbReference>
<feature type="binding site" evidence="8">
    <location>
        <position position="39"/>
    </location>
    <ligand>
        <name>FMN</name>
        <dbReference type="ChEBI" id="CHEBI:58210"/>
        <note>ligand shared between dimeric partners</note>
    </ligand>
</feature>
<sequence>MDALDLLLNRVSVTRLCEPAPDAAQLDLLFRSALRAPDHGQLHPWRFLTIEGAARYELGELFASALQSRQANAAEEALQKARNMPLRAPMLIVVIASVKTHPKVPEHEQVLAAACAAHGLLLAAHAQGLGAVWRTGDFSYDPHVLKGLGLSEHERLLGFMYVGTPEGRVRVAPVLEPQAFVSGWGGQRDV</sequence>
<dbReference type="PANTHER" id="PTHR43821">
    <property type="entry name" value="NAD(P)H NITROREDUCTASE YDJA-RELATED"/>
    <property type="match status" value="1"/>
</dbReference>
<dbReference type="InterPro" id="IPR000415">
    <property type="entry name" value="Nitroreductase-like"/>
</dbReference>
<dbReference type="PIRSF" id="PIRSF000232">
    <property type="entry name" value="YdjA"/>
    <property type="match status" value="1"/>
</dbReference>
<evidence type="ECO:0000256" key="7">
    <source>
        <dbReference type="PIRNR" id="PIRNR000232"/>
    </source>
</evidence>
<comment type="caution">
    <text evidence="10">The sequence shown here is derived from an EMBL/GenBank/DDBJ whole genome shotgun (WGS) entry which is preliminary data.</text>
</comment>
<evidence type="ECO:0000256" key="3">
    <source>
        <dbReference type="ARBA" id="ARBA00022643"/>
    </source>
</evidence>
<dbReference type="GO" id="GO:0016491">
    <property type="term" value="F:oxidoreductase activity"/>
    <property type="evidence" value="ECO:0007669"/>
    <property type="project" value="UniProtKB-UniRule"/>
</dbReference>
<comment type="similarity">
    <text evidence="1 7">Belongs to the nitroreductase family.</text>
</comment>
<protein>
    <recommendedName>
        <fullName evidence="7">Putative NAD(P)H nitroreductase</fullName>
        <ecNumber evidence="7">1.-.-.-</ecNumber>
    </recommendedName>
</protein>
<keyword evidence="2 7" id="KW-0285">Flavoprotein</keyword>
<dbReference type="SUPFAM" id="SSF55469">
    <property type="entry name" value="FMN-dependent nitroreductase-like"/>
    <property type="match status" value="1"/>
</dbReference>
<feature type="binding site" description="in other chain" evidence="8">
    <location>
        <begin position="133"/>
        <end position="135"/>
    </location>
    <ligand>
        <name>FMN</name>
        <dbReference type="ChEBI" id="CHEBI:58210"/>
        <note>ligand shared between dimeric partners</note>
    </ligand>
</feature>
<dbReference type="AlphaFoldDB" id="A0A2N8RK83"/>
<dbReference type="InterPro" id="IPR029479">
    <property type="entry name" value="Nitroreductase"/>
</dbReference>
<evidence type="ECO:0000313" key="11">
    <source>
        <dbReference type="Proteomes" id="UP000236003"/>
    </source>
</evidence>
<evidence type="ECO:0000313" key="10">
    <source>
        <dbReference type="EMBL" id="PNF61468.1"/>
    </source>
</evidence>
<evidence type="ECO:0000256" key="6">
    <source>
        <dbReference type="ARBA" id="ARBA00023027"/>
    </source>
</evidence>